<dbReference type="InterPro" id="IPR000873">
    <property type="entry name" value="AMP-dep_synth/lig_dom"/>
</dbReference>
<organism evidence="7 8">
    <name type="scientific">Dictyostelium purpureum</name>
    <name type="common">Slime mold</name>
    <dbReference type="NCBI Taxonomy" id="5786"/>
    <lineage>
        <taxon>Eukaryota</taxon>
        <taxon>Amoebozoa</taxon>
        <taxon>Evosea</taxon>
        <taxon>Eumycetozoa</taxon>
        <taxon>Dictyostelia</taxon>
        <taxon>Dictyosteliales</taxon>
        <taxon>Dictyosteliaceae</taxon>
        <taxon>Dictyostelium</taxon>
    </lineage>
</organism>
<protein>
    <submittedName>
        <fullName evidence="7">Uncharacterized protein</fullName>
    </submittedName>
</protein>
<feature type="domain" description="HTH myb-type" evidence="6">
    <location>
        <begin position="162"/>
        <end position="218"/>
    </location>
</feature>
<dbReference type="Gene3D" id="3.30.300.30">
    <property type="match status" value="1"/>
</dbReference>
<evidence type="ECO:0000259" key="4">
    <source>
        <dbReference type="PROSITE" id="PS50090"/>
    </source>
</evidence>
<dbReference type="Gene3D" id="1.10.10.60">
    <property type="entry name" value="Homeodomain-like"/>
    <property type="match status" value="2"/>
</dbReference>
<dbReference type="PANTHER" id="PTHR44845:SF6">
    <property type="entry name" value="BETA-ALANINE-ACTIVATING ENZYME"/>
    <property type="match status" value="1"/>
</dbReference>
<dbReference type="PROSITE" id="PS51294">
    <property type="entry name" value="HTH_MYB"/>
    <property type="match status" value="1"/>
</dbReference>
<dbReference type="InterPro" id="IPR042099">
    <property type="entry name" value="ANL_N_sf"/>
</dbReference>
<dbReference type="SUPFAM" id="SSF51735">
    <property type="entry name" value="NAD(P)-binding Rossmann-fold domains"/>
    <property type="match status" value="1"/>
</dbReference>
<dbReference type="InterPro" id="IPR020845">
    <property type="entry name" value="AMP-binding_CS"/>
</dbReference>
<sequence>MESPFVFKSFIDVFKQSIKNDSDHIALEYVNIENSNSNGNNLSFNSLDILSNYLSIYLKNYILKTDYNNNSNNNNNLPPIISVYKNHSFQLIISILSIFKLNLIYLPLDTSYPIDRLSFMLNDSNCNIIITTHQYHKNNQFKNKTIVCLDCLFSDILKNQKDDERDKKNWTKEQDEILLDVVNKNNRSNWKRIASLTSCDRRDIECHHRFYKVLLPTILKEKWSNDEVLLLKEQYSIHGKQWNEIAKSFSSKSNLDIKDYCEHVLKVKKNDKDRANKNKKEEDKGKEEEEEEEEEMDIDYDELSNIIIKLKDYQENLSEIENIKSGIEDPAYLIYTSGSTGNPKGVLVAHRGIVNFLQHQIKVFQFKRNHTRLLQSLPICFDASLSEIGTSLLGHCTLLIPKTQQDAQIIRGSSQSFLSHIALNNINAAMISPSFLSLLSTEPFDSAINRSPLETIVIGGETCPVKVLKKWRTRLNIVNVYGPTEATVCTTTLPIYLKKEPNDTDDYVSLGEVVPNMSIYLLDENTREPIQNIGGEGEIYIGGVGVALEYFNNENQTEKSFITDPFTSNTSKMFKTGDWGRLVCIDPTKKQTIEFRGRMDNQIKLNGSRIELDEISRTLENHQLIHQAVVDVKAINDNKILVAYLILKEKPVSCKIKLQNEESAANQLDILKSFYNSPKLLSEQFKEYLLKTLPVYMIPHQFIIMDSFPQNKNEKIDRSKLPAPFLNDYDSGTNQSNNTKHIPTNEESIKMALLQVVRQVLVNYNIESSDDLISNHSMTSILCTQIIEKCRNSHGIILTVFHIYILRTIDKITSNLINSSKNTDKNHQDINDKSVQQLKIFLNNFNSNKINTNNNSNNSININNGNNILILGSTGFLGSNILKSILNNTKFNEMNIYLLVRSIEKGNRLIEEIATSKDKLRIHLIKGDIGENQFGCSLDDWKLLCSCGFSTIIHSAANVNMNLPFDEMIKDNIKSTFNVIEFINQIDQNNLKDIHYISTLSTILSNSKYWSASNNSNPSHALNQTLNIDEDNEIIYGGYAQSKWLSEFIISNSNIKDKLFIHRPAMICPNLNSTNPNENSYSNYLNKLFSTCRELKSYPIGIPKEIETDITPIDTFVSNFIINILGCKNNNNRYYSYYTYSISLNLLFKSQLDQNYEGVPINNWIKKIKETSPFYPFVSFLSEFKMFERILFPGSKLPKTDANIINFNI</sequence>
<dbReference type="OrthoDB" id="20372at2759"/>
<dbReference type="SUPFAM" id="SSF56801">
    <property type="entry name" value="Acetyl-CoA synthetase-like"/>
    <property type="match status" value="1"/>
</dbReference>
<dbReference type="PROSITE" id="PS51293">
    <property type="entry name" value="SANT"/>
    <property type="match status" value="1"/>
</dbReference>
<dbReference type="KEGG" id="dpp:DICPUDRAFT_155440"/>
<dbReference type="Gene3D" id="3.40.50.12780">
    <property type="entry name" value="N-terminal domain of ligase-like"/>
    <property type="match status" value="1"/>
</dbReference>
<evidence type="ECO:0000313" key="8">
    <source>
        <dbReference type="Proteomes" id="UP000001064"/>
    </source>
</evidence>
<accession>F0ZU11</accession>
<dbReference type="eggNOG" id="KOG0048">
    <property type="taxonomic scope" value="Eukaryota"/>
</dbReference>
<dbReference type="PANTHER" id="PTHR44845">
    <property type="entry name" value="CARRIER DOMAIN-CONTAINING PROTEIN"/>
    <property type="match status" value="1"/>
</dbReference>
<feature type="domain" description="SANT" evidence="5">
    <location>
        <begin position="218"/>
        <end position="272"/>
    </location>
</feature>
<dbReference type="InterPro" id="IPR017884">
    <property type="entry name" value="SANT_dom"/>
</dbReference>
<feature type="region of interest" description="Disordered" evidence="3">
    <location>
        <begin position="273"/>
        <end position="296"/>
    </location>
</feature>
<dbReference type="InParanoid" id="F0ZU11"/>
<dbReference type="InterPro" id="IPR017930">
    <property type="entry name" value="Myb_dom"/>
</dbReference>
<dbReference type="STRING" id="5786.F0ZU11"/>
<keyword evidence="1" id="KW-0596">Phosphopantetheine</keyword>
<evidence type="ECO:0000256" key="2">
    <source>
        <dbReference type="ARBA" id="ARBA00022553"/>
    </source>
</evidence>
<name>F0ZU11_DICPU</name>
<dbReference type="InterPro" id="IPR036291">
    <property type="entry name" value="NAD(P)-bd_dom_sf"/>
</dbReference>
<feature type="compositionally biased region" description="Basic and acidic residues" evidence="3">
    <location>
        <begin position="273"/>
        <end position="287"/>
    </location>
</feature>
<evidence type="ECO:0000259" key="5">
    <source>
        <dbReference type="PROSITE" id="PS51293"/>
    </source>
</evidence>
<dbReference type="Gene3D" id="3.40.50.720">
    <property type="entry name" value="NAD(P)-binding Rossmann-like Domain"/>
    <property type="match status" value="1"/>
</dbReference>
<dbReference type="VEuPathDB" id="AmoebaDB:DICPUDRAFT_155440"/>
<dbReference type="GeneID" id="10508688"/>
<dbReference type="SUPFAM" id="SSF46689">
    <property type="entry name" value="Homeodomain-like"/>
    <property type="match status" value="1"/>
</dbReference>
<dbReference type="PROSITE" id="PS00455">
    <property type="entry name" value="AMP_BINDING"/>
    <property type="match status" value="1"/>
</dbReference>
<feature type="domain" description="Myb-like" evidence="4">
    <location>
        <begin position="162"/>
        <end position="214"/>
    </location>
</feature>
<dbReference type="InterPro" id="IPR013120">
    <property type="entry name" value="FAR_NAD-bd"/>
</dbReference>
<dbReference type="RefSeq" id="XP_003290900.1">
    <property type="nucleotide sequence ID" value="XM_003290852.1"/>
</dbReference>
<dbReference type="InterPro" id="IPR001005">
    <property type="entry name" value="SANT/Myb"/>
</dbReference>
<dbReference type="OMA" id="ENDKFTM"/>
<dbReference type="InterPro" id="IPR009057">
    <property type="entry name" value="Homeodomain-like_sf"/>
</dbReference>
<evidence type="ECO:0000259" key="6">
    <source>
        <dbReference type="PROSITE" id="PS51294"/>
    </source>
</evidence>
<dbReference type="eggNOG" id="KOG1178">
    <property type="taxonomic scope" value="Eukaryota"/>
</dbReference>
<dbReference type="Gene3D" id="3.40.50.980">
    <property type="match status" value="1"/>
</dbReference>
<dbReference type="CDD" id="cd00167">
    <property type="entry name" value="SANT"/>
    <property type="match status" value="2"/>
</dbReference>
<gene>
    <name evidence="7" type="ORF">DICPUDRAFT_155440</name>
</gene>
<reference evidence="8" key="1">
    <citation type="journal article" date="2011" name="Genome Biol.">
        <title>Comparative genomics of the social amoebae Dictyostelium discoideum and Dictyostelium purpureum.</title>
        <authorList>
            <consortium name="US DOE Joint Genome Institute (JGI-PGF)"/>
            <person name="Sucgang R."/>
            <person name="Kuo A."/>
            <person name="Tian X."/>
            <person name="Salerno W."/>
            <person name="Parikh A."/>
            <person name="Feasley C.L."/>
            <person name="Dalin E."/>
            <person name="Tu H."/>
            <person name="Huang E."/>
            <person name="Barry K."/>
            <person name="Lindquist E."/>
            <person name="Shapiro H."/>
            <person name="Bruce D."/>
            <person name="Schmutz J."/>
            <person name="Salamov A."/>
            <person name="Fey P."/>
            <person name="Gaudet P."/>
            <person name="Anjard C."/>
            <person name="Babu M.M."/>
            <person name="Basu S."/>
            <person name="Bushmanova Y."/>
            <person name="van der Wel H."/>
            <person name="Katoh-Kurasawa M."/>
            <person name="Dinh C."/>
            <person name="Coutinho P.M."/>
            <person name="Saito T."/>
            <person name="Elias M."/>
            <person name="Schaap P."/>
            <person name="Kay R.R."/>
            <person name="Henrissat B."/>
            <person name="Eichinger L."/>
            <person name="Rivero F."/>
            <person name="Putnam N.H."/>
            <person name="West C.M."/>
            <person name="Loomis W.F."/>
            <person name="Chisholm R.L."/>
            <person name="Shaulsky G."/>
            <person name="Strassmann J.E."/>
            <person name="Queller D.C."/>
            <person name="Kuspa A."/>
            <person name="Grigoriev I.V."/>
        </authorList>
    </citation>
    <scope>NUCLEOTIDE SEQUENCE [LARGE SCALE GENOMIC DNA]</scope>
    <source>
        <strain evidence="8">QSDP1</strain>
    </source>
</reference>
<keyword evidence="8" id="KW-1185">Reference proteome</keyword>
<proteinExistence type="predicted"/>
<dbReference type="EMBL" id="GL871186">
    <property type="protein sequence ID" value="EGC32563.1"/>
    <property type="molecule type" value="Genomic_DNA"/>
</dbReference>
<evidence type="ECO:0000256" key="3">
    <source>
        <dbReference type="SAM" id="MobiDB-lite"/>
    </source>
</evidence>
<dbReference type="SMART" id="SM00717">
    <property type="entry name" value="SANT"/>
    <property type="match status" value="2"/>
</dbReference>
<dbReference type="PROSITE" id="PS50090">
    <property type="entry name" value="MYB_LIKE"/>
    <property type="match status" value="1"/>
</dbReference>
<dbReference type="InterPro" id="IPR045851">
    <property type="entry name" value="AMP-bd_C_sf"/>
</dbReference>
<evidence type="ECO:0000313" key="7">
    <source>
        <dbReference type="EMBL" id="EGC32563.1"/>
    </source>
</evidence>
<keyword evidence="2" id="KW-0597">Phosphoprotein</keyword>
<dbReference type="Pfam" id="PF07993">
    <property type="entry name" value="NAD_binding_4"/>
    <property type="match status" value="1"/>
</dbReference>
<dbReference type="Pfam" id="PF00501">
    <property type="entry name" value="AMP-binding"/>
    <property type="match status" value="1"/>
</dbReference>
<dbReference type="AlphaFoldDB" id="F0ZU11"/>
<dbReference type="Proteomes" id="UP000001064">
    <property type="component" value="Unassembled WGS sequence"/>
</dbReference>
<evidence type="ECO:0000256" key="1">
    <source>
        <dbReference type="ARBA" id="ARBA00022450"/>
    </source>
</evidence>
<dbReference type="Pfam" id="PF13921">
    <property type="entry name" value="Myb_DNA-bind_6"/>
    <property type="match status" value="1"/>
</dbReference>